<evidence type="ECO:0008006" key="4">
    <source>
        <dbReference type="Google" id="ProtNLM"/>
    </source>
</evidence>
<evidence type="ECO:0000256" key="1">
    <source>
        <dbReference type="SAM" id="Phobius"/>
    </source>
</evidence>
<accession>A0A2G9TN74</accession>
<dbReference type="PANTHER" id="PTHR31562:SF2">
    <property type="entry name" value="NUCLEOTIDE-DIPHOSPHO-SUGAR TRANSFERASE"/>
    <property type="match status" value="1"/>
</dbReference>
<name>A0A2G9TN74_TELCI</name>
<reference evidence="2 3" key="1">
    <citation type="submission" date="2015-09" db="EMBL/GenBank/DDBJ databases">
        <title>Draft genome of the parasitic nematode Teladorsagia circumcincta isolate WARC Sus (inbred).</title>
        <authorList>
            <person name="Mitreva M."/>
        </authorList>
    </citation>
    <scope>NUCLEOTIDE SEQUENCE [LARGE SCALE GENOMIC DNA]</scope>
    <source>
        <strain evidence="2 3">S</strain>
    </source>
</reference>
<feature type="transmembrane region" description="Helical" evidence="1">
    <location>
        <begin position="12"/>
        <end position="29"/>
    </location>
</feature>
<sequence length="240" mass="27946">MRVSHVFTSRNAYFKFMVCLLILLAIILIEEINVGTGFVTVMNYYGKEVLIPIRVKREVKIPIAIVVVVQDNSNKEQYQQAQDTVSCYATHHHYPYHFVIVADNSTLGRICPQKDFMFQRHCVVAHMMSLWDEQWLLFIDADMAIINPNHLIEEYVPSDPDVHIVFYNRIFNHEVMAGSYLTRNSNYSYNFLLHWSNYEFKLPQSFHGTDNGAIHSAIISYELPAKDVARKNCEKFWSSA</sequence>
<protein>
    <recommendedName>
        <fullName evidence="4">Nucleotide-diphospho-sugar transferase domain-containing protein</fullName>
    </recommendedName>
</protein>
<evidence type="ECO:0000313" key="2">
    <source>
        <dbReference type="EMBL" id="PIO59453.1"/>
    </source>
</evidence>
<dbReference type="OrthoDB" id="407658at2759"/>
<organism evidence="2 3">
    <name type="scientific">Teladorsagia circumcincta</name>
    <name type="common">Brown stomach worm</name>
    <name type="synonym">Ostertagia circumcincta</name>
    <dbReference type="NCBI Taxonomy" id="45464"/>
    <lineage>
        <taxon>Eukaryota</taxon>
        <taxon>Metazoa</taxon>
        <taxon>Ecdysozoa</taxon>
        <taxon>Nematoda</taxon>
        <taxon>Chromadorea</taxon>
        <taxon>Rhabditida</taxon>
        <taxon>Rhabditina</taxon>
        <taxon>Rhabditomorpha</taxon>
        <taxon>Strongyloidea</taxon>
        <taxon>Trichostrongylidae</taxon>
        <taxon>Teladorsagia</taxon>
    </lineage>
</organism>
<feature type="non-terminal residue" evidence="2">
    <location>
        <position position="240"/>
    </location>
</feature>
<proteinExistence type="predicted"/>
<dbReference type="InterPro" id="IPR029044">
    <property type="entry name" value="Nucleotide-diphossugar_trans"/>
</dbReference>
<evidence type="ECO:0000313" key="3">
    <source>
        <dbReference type="Proteomes" id="UP000230423"/>
    </source>
</evidence>
<dbReference type="Pfam" id="PF03314">
    <property type="entry name" value="DUF273"/>
    <property type="match status" value="1"/>
</dbReference>
<gene>
    <name evidence="2" type="ORF">TELCIR_19083</name>
</gene>
<dbReference type="SUPFAM" id="SSF53448">
    <property type="entry name" value="Nucleotide-diphospho-sugar transferases"/>
    <property type="match status" value="1"/>
</dbReference>
<dbReference type="InterPro" id="IPR004988">
    <property type="entry name" value="DUF273"/>
</dbReference>
<dbReference type="Gene3D" id="3.90.550.10">
    <property type="entry name" value="Spore Coat Polysaccharide Biosynthesis Protein SpsA, Chain A"/>
    <property type="match status" value="1"/>
</dbReference>
<dbReference type="EMBL" id="KZ357800">
    <property type="protein sequence ID" value="PIO59453.1"/>
    <property type="molecule type" value="Genomic_DNA"/>
</dbReference>
<dbReference type="AlphaFoldDB" id="A0A2G9TN74"/>
<dbReference type="Proteomes" id="UP000230423">
    <property type="component" value="Unassembled WGS sequence"/>
</dbReference>
<dbReference type="PANTHER" id="PTHR31562">
    <property type="entry name" value="PROTEIN CBG18972"/>
    <property type="match status" value="1"/>
</dbReference>
<keyword evidence="1" id="KW-0812">Transmembrane</keyword>
<keyword evidence="1" id="KW-0472">Membrane</keyword>
<keyword evidence="3" id="KW-1185">Reference proteome</keyword>
<keyword evidence="1" id="KW-1133">Transmembrane helix</keyword>